<keyword evidence="3" id="KW-1185">Reference proteome</keyword>
<feature type="transmembrane region" description="Helical" evidence="1">
    <location>
        <begin position="7"/>
        <end position="26"/>
    </location>
</feature>
<dbReference type="AlphaFoldDB" id="A0A397TEM4"/>
<gene>
    <name evidence="2" type="ORF">C1645_755015</name>
</gene>
<evidence type="ECO:0000313" key="2">
    <source>
        <dbReference type="EMBL" id="RIA96382.1"/>
    </source>
</evidence>
<accession>A0A397TEM4</accession>
<keyword evidence="1" id="KW-1133">Transmembrane helix</keyword>
<sequence>MILHNPFCFSSWRFIFHYPISFYIIFFTPTSSFLIPSLPFHFSSLLSFFIILFISFPT</sequence>
<dbReference type="EMBL" id="QKYT01000045">
    <property type="protein sequence ID" value="RIA96382.1"/>
    <property type="molecule type" value="Genomic_DNA"/>
</dbReference>
<organism evidence="2 3">
    <name type="scientific">Glomus cerebriforme</name>
    <dbReference type="NCBI Taxonomy" id="658196"/>
    <lineage>
        <taxon>Eukaryota</taxon>
        <taxon>Fungi</taxon>
        <taxon>Fungi incertae sedis</taxon>
        <taxon>Mucoromycota</taxon>
        <taxon>Glomeromycotina</taxon>
        <taxon>Glomeromycetes</taxon>
        <taxon>Glomerales</taxon>
        <taxon>Glomeraceae</taxon>
        <taxon>Glomus</taxon>
    </lineage>
</organism>
<keyword evidence="1" id="KW-0472">Membrane</keyword>
<keyword evidence="1" id="KW-0812">Transmembrane</keyword>
<feature type="transmembrane region" description="Helical" evidence="1">
    <location>
        <begin position="38"/>
        <end position="56"/>
    </location>
</feature>
<reference evidence="2 3" key="1">
    <citation type="submission" date="2018-06" db="EMBL/GenBank/DDBJ databases">
        <title>Comparative genomics reveals the genomic features of Rhizophagus irregularis, R. cerebriforme, R. diaphanum and Gigaspora rosea, and their symbiotic lifestyle signature.</title>
        <authorList>
            <person name="Morin E."/>
            <person name="San Clemente H."/>
            <person name="Chen E.C.H."/>
            <person name="De La Providencia I."/>
            <person name="Hainaut M."/>
            <person name="Kuo A."/>
            <person name="Kohler A."/>
            <person name="Murat C."/>
            <person name="Tang N."/>
            <person name="Roy S."/>
            <person name="Loubradou J."/>
            <person name="Henrissat B."/>
            <person name="Grigoriev I.V."/>
            <person name="Corradi N."/>
            <person name="Roux C."/>
            <person name="Martin F.M."/>
        </authorList>
    </citation>
    <scope>NUCLEOTIDE SEQUENCE [LARGE SCALE GENOMIC DNA]</scope>
    <source>
        <strain evidence="2 3">DAOM 227022</strain>
    </source>
</reference>
<proteinExistence type="predicted"/>
<name>A0A397TEM4_9GLOM</name>
<comment type="caution">
    <text evidence="2">The sequence shown here is derived from an EMBL/GenBank/DDBJ whole genome shotgun (WGS) entry which is preliminary data.</text>
</comment>
<evidence type="ECO:0000256" key="1">
    <source>
        <dbReference type="SAM" id="Phobius"/>
    </source>
</evidence>
<protein>
    <submittedName>
        <fullName evidence="2">Uncharacterized protein</fullName>
    </submittedName>
</protein>
<dbReference type="Proteomes" id="UP000265703">
    <property type="component" value="Unassembled WGS sequence"/>
</dbReference>
<evidence type="ECO:0000313" key="3">
    <source>
        <dbReference type="Proteomes" id="UP000265703"/>
    </source>
</evidence>